<reference evidence="2" key="1">
    <citation type="journal article" date="2023" name="Commun. Biol.">
        <title>Genome analysis of Parmales, the sister group of diatoms, reveals the evolutionary specialization of diatoms from phago-mixotrophs to photoautotrophs.</title>
        <authorList>
            <person name="Ban H."/>
            <person name="Sato S."/>
            <person name="Yoshikawa S."/>
            <person name="Yamada K."/>
            <person name="Nakamura Y."/>
            <person name="Ichinomiya M."/>
            <person name="Sato N."/>
            <person name="Blanc-Mathieu R."/>
            <person name="Endo H."/>
            <person name="Kuwata A."/>
            <person name="Ogata H."/>
        </authorList>
    </citation>
    <scope>NUCLEOTIDE SEQUENCE [LARGE SCALE GENOMIC DNA]</scope>
    <source>
        <strain evidence="2">NIES 3700</strain>
    </source>
</reference>
<dbReference type="Proteomes" id="UP001165122">
    <property type="component" value="Unassembled WGS sequence"/>
</dbReference>
<proteinExistence type="predicted"/>
<evidence type="ECO:0000313" key="2">
    <source>
        <dbReference type="Proteomes" id="UP001165122"/>
    </source>
</evidence>
<name>A0A9W6ZUE0_9STRA</name>
<sequence length="164" mass="18683">MKSSQSTSTAAKPLARSAGRRLWGLTLAFILTRGEGFNEYFQKQFNANEKPYLMWKEVFDALEIVGGMGCHHNVRVHLETQVLSITRSEVLMKFRALAKLCSKEFFDDESLLVVAWRRNLEVLILAMPPVVDEKTVRGKKKKKKNDLRKLEILDACLALGRVCV</sequence>
<comment type="caution">
    <text evidence="1">The sequence shown here is derived from an EMBL/GenBank/DDBJ whole genome shotgun (WGS) entry which is preliminary data.</text>
</comment>
<evidence type="ECO:0000313" key="1">
    <source>
        <dbReference type="EMBL" id="GMH56125.1"/>
    </source>
</evidence>
<keyword evidence="2" id="KW-1185">Reference proteome</keyword>
<protein>
    <submittedName>
        <fullName evidence="1">Uncharacterized protein</fullName>
    </submittedName>
</protein>
<gene>
    <name evidence="1" type="ORF">TrLO_g7692</name>
</gene>
<dbReference type="AlphaFoldDB" id="A0A9W6ZUE0"/>
<organism evidence="1 2">
    <name type="scientific">Triparma laevis f. longispina</name>
    <dbReference type="NCBI Taxonomy" id="1714387"/>
    <lineage>
        <taxon>Eukaryota</taxon>
        <taxon>Sar</taxon>
        <taxon>Stramenopiles</taxon>
        <taxon>Ochrophyta</taxon>
        <taxon>Bolidophyceae</taxon>
        <taxon>Parmales</taxon>
        <taxon>Triparmaceae</taxon>
        <taxon>Triparma</taxon>
    </lineage>
</organism>
<accession>A0A9W6ZUE0</accession>
<dbReference type="EMBL" id="BRXW01000450">
    <property type="protein sequence ID" value="GMH56125.1"/>
    <property type="molecule type" value="Genomic_DNA"/>
</dbReference>